<proteinExistence type="predicted"/>
<dbReference type="InterPro" id="IPR009057">
    <property type="entry name" value="Homeodomain-like_sf"/>
</dbReference>
<gene>
    <name evidence="7" type="primary">KNAG0J00920</name>
    <name evidence="7" type="ordered locus">KNAG_0J00920</name>
</gene>
<dbReference type="Pfam" id="PF21559">
    <property type="entry name" value="Reb1_MybAD"/>
    <property type="match status" value="1"/>
</dbReference>
<evidence type="ECO:0008006" key="9">
    <source>
        <dbReference type="Google" id="ProtNLM"/>
    </source>
</evidence>
<evidence type="ECO:0000256" key="3">
    <source>
        <dbReference type="ARBA" id="ARBA00023125"/>
    </source>
</evidence>
<dbReference type="Pfam" id="PF13921">
    <property type="entry name" value="Myb_DNA-bind_6"/>
    <property type="match status" value="1"/>
</dbReference>
<dbReference type="HOGENOM" id="CLU_631708_0_0_1"/>
<organism evidence="7 8">
    <name type="scientific">Huiozyma naganishii (strain ATCC MYA-139 / BCRC 22969 / CBS 8797 / KCTC 17520 / NBRC 10181 / NCYC 3082 / Yp74L-3)</name>
    <name type="common">Yeast</name>
    <name type="synonym">Kazachstania naganishii</name>
    <dbReference type="NCBI Taxonomy" id="1071383"/>
    <lineage>
        <taxon>Eukaryota</taxon>
        <taxon>Fungi</taxon>
        <taxon>Dikarya</taxon>
        <taxon>Ascomycota</taxon>
        <taxon>Saccharomycotina</taxon>
        <taxon>Saccharomycetes</taxon>
        <taxon>Saccharomycetales</taxon>
        <taxon>Saccharomycetaceae</taxon>
        <taxon>Huiozyma</taxon>
    </lineage>
</organism>
<keyword evidence="2" id="KW-0677">Repeat</keyword>
<name>J7S9L3_HUIN7</name>
<dbReference type="GO" id="GO:0005634">
    <property type="term" value="C:nucleus"/>
    <property type="evidence" value="ECO:0007669"/>
    <property type="project" value="UniProtKB-SubCell"/>
</dbReference>
<reference evidence="8" key="2">
    <citation type="submission" date="2012-08" db="EMBL/GenBank/DDBJ databases">
        <title>Genome sequence of Kazachstania naganishii.</title>
        <authorList>
            <person name="Gordon J.L."/>
            <person name="Armisen D."/>
            <person name="Proux-Wera E."/>
            <person name="OhEigeartaigh S.S."/>
            <person name="Byrne K.P."/>
            <person name="Wolfe K.H."/>
        </authorList>
    </citation>
    <scope>NUCLEOTIDE SEQUENCE [LARGE SCALE GENOMIC DNA]</scope>
    <source>
        <strain evidence="8">ATCC MYA-139 / BCRC 22969 / CBS 8797 / CCRC 22969 / KCTC 17520 / NBRC 10181 / NCYC 3082</strain>
    </source>
</reference>
<keyword evidence="4" id="KW-0539">Nucleus</keyword>
<protein>
    <recommendedName>
        <fullName evidence="9">DNA-binding protein REB1</fullName>
    </recommendedName>
</protein>
<dbReference type="InterPro" id="IPR017930">
    <property type="entry name" value="Myb_dom"/>
</dbReference>
<evidence type="ECO:0000313" key="8">
    <source>
        <dbReference type="Proteomes" id="UP000006310"/>
    </source>
</evidence>
<dbReference type="SMART" id="SM00717">
    <property type="entry name" value="SANT"/>
    <property type="match status" value="2"/>
</dbReference>
<dbReference type="AlphaFoldDB" id="J7S9L3"/>
<dbReference type="OrthoDB" id="4066742at2759"/>
<dbReference type="EMBL" id="HE978323">
    <property type="protein sequence ID" value="CCK72174.1"/>
    <property type="molecule type" value="Genomic_DNA"/>
</dbReference>
<evidence type="ECO:0000256" key="4">
    <source>
        <dbReference type="ARBA" id="ARBA00023242"/>
    </source>
</evidence>
<evidence type="ECO:0000256" key="2">
    <source>
        <dbReference type="ARBA" id="ARBA00022737"/>
    </source>
</evidence>
<reference evidence="7 8" key="1">
    <citation type="journal article" date="2011" name="Proc. Natl. Acad. Sci. U.S.A.">
        <title>Evolutionary erosion of yeast sex chromosomes by mating-type switching accidents.</title>
        <authorList>
            <person name="Gordon J.L."/>
            <person name="Armisen D."/>
            <person name="Proux-Wera E."/>
            <person name="Oheigeartaigh S.S."/>
            <person name="Byrne K.P."/>
            <person name="Wolfe K.H."/>
        </authorList>
    </citation>
    <scope>NUCLEOTIDE SEQUENCE [LARGE SCALE GENOMIC DNA]</scope>
    <source>
        <strain evidence="8">ATCC MYA-139 / BCRC 22969 / CBS 8797 / CCRC 22969 / KCTC 17520 / NBRC 10181 / NCYC 3082</strain>
    </source>
</reference>
<dbReference type="RefSeq" id="XP_022466419.1">
    <property type="nucleotide sequence ID" value="XM_022610088.1"/>
</dbReference>
<keyword evidence="8" id="KW-1185">Reference proteome</keyword>
<keyword evidence="3" id="KW-0238">DNA-binding</keyword>
<dbReference type="PANTHER" id="PTHR46380">
    <property type="entry name" value="CYCLIN-D-BINDING MYB-LIKE TRANSCRIPTION FACTOR 1"/>
    <property type="match status" value="1"/>
</dbReference>
<dbReference type="Gene3D" id="1.10.10.60">
    <property type="entry name" value="Homeodomain-like"/>
    <property type="match status" value="2"/>
</dbReference>
<evidence type="ECO:0000313" key="7">
    <source>
        <dbReference type="EMBL" id="CCK72174.1"/>
    </source>
</evidence>
<evidence type="ECO:0000259" key="5">
    <source>
        <dbReference type="PROSITE" id="PS50090"/>
    </source>
</evidence>
<sequence length="434" mass="50083">MDESVEEAVFKYVRQLEVDEELSQDDDGTNIDWYLKLMPTAQRDGATLHRGNDALGGDPNATVDPELKSMDLLSRTSAVGAQSPQIGPAGGTALRLAPFKEILPKVRNFNGPEQQQQQREGEFPAGEVQQLRDEIVADVNRILPRVQGANKFTVEEDRLVSRFAREYCRITKLDGGQFRDLVWKTSQNDTVESTTFWKCMFAILPHRSHSSICKHLRRLFNDFGKTGKWNSEEDKLLNELCTEGGLVGKWVRVGQILKRVPDDCRDRWRNYVSCRGTQQMNEWSPEEEEKLRAVVHNVLETKNDTERDPLRDEALFNNLINWAEISELMGRTRSRIQCRYKWNKLVRRAMVEKLATMDKKTLSWLFSEIQRYNSVNDIEWTQISKETHGAWSAAELKLCFEKRIKKRKRYASAKLSDLCKDVLNETVTAKAHSK</sequence>
<dbReference type="STRING" id="1071383.J7S9L3"/>
<dbReference type="SUPFAM" id="SSF46689">
    <property type="entry name" value="Homeodomain-like"/>
    <property type="match status" value="2"/>
</dbReference>
<dbReference type="PROSITE" id="PS50090">
    <property type="entry name" value="MYB_LIKE"/>
    <property type="match status" value="2"/>
</dbReference>
<dbReference type="GO" id="GO:0000976">
    <property type="term" value="F:transcription cis-regulatory region binding"/>
    <property type="evidence" value="ECO:0007669"/>
    <property type="project" value="TreeGrafter"/>
</dbReference>
<feature type="domain" description="HTH myb-type" evidence="6">
    <location>
        <begin position="321"/>
        <end position="350"/>
    </location>
</feature>
<dbReference type="KEGG" id="kng:KNAG_0J00920"/>
<dbReference type="GeneID" id="34527929"/>
<feature type="domain" description="HTH myb-type" evidence="6">
    <location>
        <begin position="225"/>
        <end position="276"/>
    </location>
</feature>
<dbReference type="OMA" id="QICERVW"/>
<dbReference type="InterPro" id="IPR001005">
    <property type="entry name" value="SANT/Myb"/>
</dbReference>
<dbReference type="InterPro" id="IPR049260">
    <property type="entry name" value="REB1_MybAD"/>
</dbReference>
<feature type="domain" description="Myb-like" evidence="5">
    <location>
        <begin position="225"/>
        <end position="272"/>
    </location>
</feature>
<dbReference type="CDD" id="cd00167">
    <property type="entry name" value="SANT"/>
    <property type="match status" value="2"/>
</dbReference>
<comment type="subcellular location">
    <subcellularLocation>
        <location evidence="1">Nucleus</location>
    </subcellularLocation>
</comment>
<dbReference type="PROSITE" id="PS51294">
    <property type="entry name" value="HTH_MYB"/>
    <property type="match status" value="2"/>
</dbReference>
<feature type="domain" description="Myb-like" evidence="5">
    <location>
        <begin position="275"/>
        <end position="346"/>
    </location>
</feature>
<dbReference type="Proteomes" id="UP000006310">
    <property type="component" value="Chromosome 10"/>
</dbReference>
<dbReference type="GO" id="GO:0003700">
    <property type="term" value="F:DNA-binding transcription factor activity"/>
    <property type="evidence" value="ECO:0007669"/>
    <property type="project" value="TreeGrafter"/>
</dbReference>
<evidence type="ECO:0000256" key="1">
    <source>
        <dbReference type="ARBA" id="ARBA00004123"/>
    </source>
</evidence>
<dbReference type="PANTHER" id="PTHR46380:SF2">
    <property type="entry name" value="CYCLIN-D-BINDING MYB-LIKE TRANSCRIPTION FACTOR 1"/>
    <property type="match status" value="1"/>
</dbReference>
<evidence type="ECO:0000259" key="6">
    <source>
        <dbReference type="PROSITE" id="PS51294"/>
    </source>
</evidence>
<dbReference type="eggNOG" id="KOG0051">
    <property type="taxonomic scope" value="Eukaryota"/>
</dbReference>
<dbReference type="InterPro" id="IPR051651">
    <property type="entry name" value="DMTF1_DNA-bind_reg"/>
</dbReference>
<accession>J7S9L3</accession>